<dbReference type="InterPro" id="IPR041685">
    <property type="entry name" value="AAA_GajA/Old/RecF-like"/>
</dbReference>
<gene>
    <name evidence="3" type="ORF">BC008_44805</name>
</gene>
<evidence type="ECO:0000259" key="2">
    <source>
        <dbReference type="Pfam" id="PF20469"/>
    </source>
</evidence>
<dbReference type="Pfam" id="PF20469">
    <property type="entry name" value="OLD-like_TOPRIM"/>
    <property type="match status" value="1"/>
</dbReference>
<dbReference type="EMBL" id="LMTZ01000001">
    <property type="protein sequence ID" value="KST70325.1"/>
    <property type="molecule type" value="Genomic_DNA"/>
</dbReference>
<dbReference type="PANTHER" id="PTHR43581">
    <property type="entry name" value="ATP/GTP PHOSPHATASE"/>
    <property type="match status" value="1"/>
</dbReference>
<evidence type="ECO:0000259" key="1">
    <source>
        <dbReference type="Pfam" id="PF13175"/>
    </source>
</evidence>
<dbReference type="PANTHER" id="PTHR43581:SF4">
    <property type="entry name" value="ATP_GTP PHOSPHATASE"/>
    <property type="match status" value="1"/>
</dbReference>
<reference evidence="3 4" key="1">
    <citation type="journal article" date="2015" name="Genome Announc.">
        <title>Draft Genome of the Euendolithic (true boring) Cyanobacterium Mastigocoleus testarum strain BC008.</title>
        <authorList>
            <person name="Guida B.S."/>
            <person name="Garcia-Pichel F."/>
        </authorList>
    </citation>
    <scope>NUCLEOTIDE SEQUENCE [LARGE SCALE GENOMIC DNA]</scope>
    <source>
        <strain evidence="3 4">BC008</strain>
    </source>
</reference>
<dbReference type="SUPFAM" id="SSF52540">
    <property type="entry name" value="P-loop containing nucleoside triphosphate hydrolases"/>
    <property type="match status" value="1"/>
</dbReference>
<keyword evidence="4" id="KW-1185">Reference proteome</keyword>
<evidence type="ECO:0000313" key="3">
    <source>
        <dbReference type="EMBL" id="KST70325.1"/>
    </source>
</evidence>
<feature type="domain" description="OLD protein-like TOPRIM" evidence="2">
    <location>
        <begin position="435"/>
        <end position="479"/>
    </location>
</feature>
<feature type="domain" description="Endonuclease GajA/Old nuclease/RecF-like AAA" evidence="1">
    <location>
        <begin position="10"/>
        <end position="357"/>
    </location>
</feature>
<dbReference type="Gene3D" id="3.40.50.300">
    <property type="entry name" value="P-loop containing nucleotide triphosphate hydrolases"/>
    <property type="match status" value="1"/>
</dbReference>
<dbReference type="Proteomes" id="UP000053372">
    <property type="component" value="Unassembled WGS sequence"/>
</dbReference>
<dbReference type="InterPro" id="IPR051396">
    <property type="entry name" value="Bact_Antivir_Def_Nuclease"/>
</dbReference>
<dbReference type="InterPro" id="IPR034139">
    <property type="entry name" value="TOPRIM_OLD"/>
</dbReference>
<organism evidence="3 4">
    <name type="scientific">Mastigocoleus testarum BC008</name>
    <dbReference type="NCBI Taxonomy" id="371196"/>
    <lineage>
        <taxon>Bacteria</taxon>
        <taxon>Bacillati</taxon>
        <taxon>Cyanobacteriota</taxon>
        <taxon>Cyanophyceae</taxon>
        <taxon>Nostocales</taxon>
        <taxon>Hapalosiphonaceae</taxon>
        <taxon>Mastigocoleus</taxon>
    </lineage>
</organism>
<name>A0A0V8A0M9_9CYAN</name>
<sequence>MKTYTGINYIPLTNGHSFCGLVGNNGIGKSSVLESLDCLLNSKSWNYNVAVRKSGIPTTKPHIVPVYLLQLDKISNTKNAEILKKISDYTWHVEESDINPQNRVHFKTFQKQRYSLRERYPNTDNLILIPLGLSYDKVPNFSIFNTRKLVEAISNDTEETNNQIQDEELKSFTSLHEDLKELFEYIYIPKDIDPDTFTQLETKEIQLLMGESLNQIVEKCVPQEKIQEINQNLNNFIKSLSNILGEYSFRTSGTRQVSLKKNDVYKLIIEAYFKIRKLHKEQGEHWLELNVLSSGEKQKAIIELAFQFLKNYRSNTDNLIIAIDEPESSLHMSACYDQFNKLFEISALCSQLLFTTHWYGFIPMLEDGYVSVISKIDKSKQHRFDLISISRYRESIKQTVCESKGQLPYDIRLKSLNDFVQSIITSILSDEPYNWLICEGSSEKIYFEAYFADIKKEKKLRIIPVGGASEIKKIYNHLQVAYEDFKKEIKGKVILVSDTDSELVRYSTRDELKKLICYRIVNDESKRKTVLVKIESNPVSPKTEIEDALNGKIFFETLKEFEKTHTELSNLIKEINQPTAESTYFSLDLSPSKQKLLETFFDTNNNKFEFAKKYSEKITSDYIVPEWIEYIKNLY</sequence>
<dbReference type="InterPro" id="IPR027417">
    <property type="entry name" value="P-loop_NTPase"/>
</dbReference>
<dbReference type="AlphaFoldDB" id="A0A0V8A0M9"/>
<evidence type="ECO:0000313" key="4">
    <source>
        <dbReference type="Proteomes" id="UP000053372"/>
    </source>
</evidence>
<proteinExistence type="predicted"/>
<dbReference type="Pfam" id="PF13175">
    <property type="entry name" value="AAA_15"/>
    <property type="match status" value="1"/>
</dbReference>
<dbReference type="RefSeq" id="WP_027845742.1">
    <property type="nucleotide sequence ID" value="NZ_LMTZ01000001.1"/>
</dbReference>
<protein>
    <submittedName>
        <fullName evidence="3">Uncharacterized protein</fullName>
    </submittedName>
</protein>
<comment type="caution">
    <text evidence="3">The sequence shown here is derived from an EMBL/GenBank/DDBJ whole genome shotgun (WGS) entry which is preliminary data.</text>
</comment>
<accession>A0A0V8A0M9</accession>